<name>A0A5S9IRK3_UABAM</name>
<feature type="coiled-coil region" evidence="1">
    <location>
        <begin position="784"/>
        <end position="882"/>
    </location>
</feature>
<gene>
    <name evidence="3" type="ORF">UABAM_04239</name>
</gene>
<evidence type="ECO:0000313" key="3">
    <source>
        <dbReference type="EMBL" id="BBM85860.1"/>
    </source>
</evidence>
<feature type="coiled-coil region" evidence="1">
    <location>
        <begin position="929"/>
        <end position="963"/>
    </location>
</feature>
<organism evidence="3 4">
    <name type="scientific">Uabimicrobium amorphum</name>
    <dbReference type="NCBI Taxonomy" id="2596890"/>
    <lineage>
        <taxon>Bacteria</taxon>
        <taxon>Pseudomonadati</taxon>
        <taxon>Planctomycetota</taxon>
        <taxon>Candidatus Uabimicrobiia</taxon>
        <taxon>Candidatus Uabimicrobiales</taxon>
        <taxon>Candidatus Uabimicrobiaceae</taxon>
        <taxon>Candidatus Uabimicrobium</taxon>
    </lineage>
</organism>
<evidence type="ECO:0000256" key="1">
    <source>
        <dbReference type="SAM" id="Coils"/>
    </source>
</evidence>
<dbReference type="OrthoDB" id="9795626at2"/>
<dbReference type="Pfam" id="PF13476">
    <property type="entry name" value="AAA_23"/>
    <property type="match status" value="1"/>
</dbReference>
<dbReference type="EMBL" id="AP019860">
    <property type="protein sequence ID" value="BBM85860.1"/>
    <property type="molecule type" value="Genomic_DNA"/>
</dbReference>
<feature type="coiled-coil region" evidence="1">
    <location>
        <begin position="510"/>
        <end position="555"/>
    </location>
</feature>
<evidence type="ECO:0000313" key="4">
    <source>
        <dbReference type="Proteomes" id="UP000326354"/>
    </source>
</evidence>
<feature type="coiled-coil region" evidence="1">
    <location>
        <begin position="684"/>
        <end position="725"/>
    </location>
</feature>
<evidence type="ECO:0000259" key="2">
    <source>
        <dbReference type="Pfam" id="PF13476"/>
    </source>
</evidence>
<dbReference type="InterPro" id="IPR038729">
    <property type="entry name" value="Rad50/SbcC_AAA"/>
</dbReference>
<feature type="coiled-coil region" evidence="1">
    <location>
        <begin position="281"/>
        <end position="476"/>
    </location>
</feature>
<feature type="coiled-coil region" evidence="1">
    <location>
        <begin position="991"/>
        <end position="1144"/>
    </location>
</feature>
<dbReference type="InterPro" id="IPR027417">
    <property type="entry name" value="P-loop_NTPase"/>
</dbReference>
<proteinExistence type="predicted"/>
<dbReference type="KEGG" id="uam:UABAM_04239"/>
<keyword evidence="1" id="KW-0175">Coiled coil</keyword>
<dbReference type="PANTHER" id="PTHR32114:SF2">
    <property type="entry name" value="ABC TRANSPORTER ABCH.3"/>
    <property type="match status" value="1"/>
</dbReference>
<feature type="coiled-coil region" evidence="1">
    <location>
        <begin position="203"/>
        <end position="244"/>
    </location>
</feature>
<dbReference type="Proteomes" id="UP000326354">
    <property type="component" value="Chromosome"/>
</dbReference>
<protein>
    <submittedName>
        <fullName evidence="3">Nuclease SbcCD subunit C</fullName>
    </submittedName>
</protein>
<dbReference type="PANTHER" id="PTHR32114">
    <property type="entry name" value="ABC TRANSPORTER ABCH.3"/>
    <property type="match status" value="1"/>
</dbReference>
<dbReference type="RefSeq" id="WP_151969947.1">
    <property type="nucleotide sequence ID" value="NZ_AP019860.1"/>
</dbReference>
<sequence>MKILKLSIQGFTCYREPVVVDFSSLELFAITGPTGSGKSSIIDAIIFALYGKVPRVTNDVSSLISYDAEAMHVLLEFKSGTEKYKVARKVQHKKSTQAILDKWNGEWEECASGVRQVNKNVCDIVGLDYDSFIRCIILPQGEFARFLMDAKSRQDILTHLLNLGILGRMQQKASKNYDAVKKEIEFIDVRLNNEFAGATPEKLQKMVDEYDQLDEELDNLIIKQQKLNELCNEQKELLELWENRAHLQSKHKKYLPRLEQIQALENKMKKARRILPFLPKLEQLNVENDKLKKLLQGQQQNEERMHSLQQELENQKEQVEIKKEQYEKIEEIEERLSEVQKILSVNDQLTLEKKAYERENSEYEKVEERHKETLKNIKATSGEIEKISEEITECSNQLRECEKSVKKWNKYWENQGYIQVLEAAQQNYRDKQKKHVATVKLLKERQKSLQHFMSEYTKCTDNLQAVEQQIKNLGSKEQLREMLLQIEKQEELERNYDLQCGEKEAEVLRLAEEKKQCQAIDKQLAKLQDERGKLQKELQAKKQQLELTTNLYEELVPIHKSLVELRIVMDENHKQCTTLETSLKNNKKKCKKVTSELSKINKSREKLCAELEKDENSYEEIRRNNMSQILREHLHSGEDCPVCMQTVTAVPQEKSTEKNSSAPKELEEKIEALRKKISGDDKKIAESEAAKNFLMQEQEQLSKQLEELKNEKKNKVKELRTHEKKLTKSLQIEDSDTIAENIEKLYNYMKEVDAQKDTLAEQVIEKSGNIREQQAIYDTIKKREDERAQKIKTLEKSLQKLQKQLSDKKLPPKKKIADSIAKIEEKEVELKKLNIQHMQVSLDKNTAEQQLKDTEKAFSELENEIKESHDAWQERRESLRSELKIRGQNVEASLKKGVDKYKEAYEQQQLLLEKLDGFRNEISRKKLEEGKLQSTLEEIENDLAEKKQELIELKEQISVMQQKINRVTAGENPHRLIEVLEQQENEIRYGYQQARENLIRIEHTLQSTVEEGTRLQNEVNECEKQCAALYKEVEEYLHKMQLSSIADINKMKVPEEILDNWENEIQEFYLEFREIEAQINYCEEQLAGRKVNHDEIDTNLQKLEELKEVVNEKNHLRGHLESELKLLRKNLKETTKLSERQEELRVREVITKQLALDLRANKFQTYVLEEALQTLAEDATIQLDILSSGRYSFSVEKREFYVIDHWHMDQVRMVKTLSGGETFIASLSLALALAERIYQLGYNMGSNCTLESLFLDEGFGTLDEDHLDMVIKALNNLQGTGRTIGIISHLGVLNNYLPARLVVEKSRENSTVSLQSN</sequence>
<keyword evidence="4" id="KW-1185">Reference proteome</keyword>
<accession>A0A5S9IRK3</accession>
<dbReference type="SUPFAM" id="SSF52540">
    <property type="entry name" value="P-loop containing nucleoside triphosphate hydrolases"/>
    <property type="match status" value="2"/>
</dbReference>
<dbReference type="Gene3D" id="3.40.50.300">
    <property type="entry name" value="P-loop containing nucleotide triphosphate hydrolases"/>
    <property type="match status" value="2"/>
</dbReference>
<feature type="domain" description="Rad50/SbcC-type AAA" evidence="2">
    <location>
        <begin position="5"/>
        <end position="333"/>
    </location>
</feature>
<reference evidence="3 4" key="1">
    <citation type="submission" date="2019-08" db="EMBL/GenBank/DDBJ databases">
        <title>Complete genome sequence of Candidatus Uab amorphum.</title>
        <authorList>
            <person name="Shiratori T."/>
            <person name="Suzuki S."/>
            <person name="Kakizawa Y."/>
            <person name="Ishida K."/>
        </authorList>
    </citation>
    <scope>NUCLEOTIDE SEQUENCE [LARGE SCALE GENOMIC DNA]</scope>
    <source>
        <strain evidence="3 4">SRT547</strain>
    </source>
</reference>
<dbReference type="Pfam" id="PF13558">
    <property type="entry name" value="SbcC_Walker_B"/>
    <property type="match status" value="1"/>
</dbReference>